<evidence type="ECO:0000313" key="1">
    <source>
        <dbReference type="EMBL" id="AIF03608.1"/>
    </source>
</evidence>
<organism evidence="1">
    <name type="scientific">uncultured marine group II/III euryarchaeote KM3_168_D03</name>
    <dbReference type="NCBI Taxonomy" id="1457920"/>
    <lineage>
        <taxon>Archaea</taxon>
        <taxon>Methanobacteriati</taxon>
        <taxon>Methanobacteriota</taxon>
        <taxon>environmental samples</taxon>
    </lineage>
</organism>
<dbReference type="PANTHER" id="PTHR35610:SF7">
    <property type="entry name" value="3-ISOPROPYLMALATE DEHYDRATASE"/>
    <property type="match status" value="1"/>
</dbReference>
<dbReference type="InterPro" id="IPR019151">
    <property type="entry name" value="Proteasome_assmbl_chaperone_2"/>
</dbReference>
<reference evidence="1" key="1">
    <citation type="journal article" date="2014" name="Genome Biol. Evol.">
        <title>Pangenome evidence for extensive interdomain horizontal transfer affecting lineage core and shell genes in uncultured planktonic thaumarchaeota and euryarchaeota.</title>
        <authorList>
            <person name="Deschamps P."/>
            <person name="Zivanovic Y."/>
            <person name="Moreira D."/>
            <person name="Rodriguez-Valera F."/>
            <person name="Lopez-Garcia P."/>
        </authorList>
    </citation>
    <scope>NUCLEOTIDE SEQUENCE</scope>
</reference>
<accession>A0A075GPC1</accession>
<name>A0A075GPC1_9EURY</name>
<protein>
    <recommendedName>
        <fullName evidence="2">Archaeal enzymes of ATP-grasp superfamily</fullName>
    </recommendedName>
</protein>
<dbReference type="SUPFAM" id="SSF159659">
    <property type="entry name" value="Cgl1923-like"/>
    <property type="match status" value="1"/>
</dbReference>
<sequence length="252" mass="26453">MNRTRVHWIIGDSLPEHVALLEAVPGVGNVGKLVVDALVRKHPSTLVARLIHPDMPPHSTLDGDGLLVPPSMLVHRVMLPDGRNVVTVGGDLQPMTAGGQHEVADAILELAAAASTPQLLVLAGLAADVEDKAVHVICADAEVRGNLEANDIPVSRDQPEAGMIGVAGLLVALSPIHDVPTVALVAETVGASADVRAADRLAKWMEQALGLPLEIDLDTTEETARKLLASIEVSGSIEEHLGMPGETNDFYV</sequence>
<proteinExistence type="predicted"/>
<dbReference type="InterPro" id="IPR038389">
    <property type="entry name" value="PSMG2_sf"/>
</dbReference>
<dbReference type="AlphaFoldDB" id="A0A075GPC1"/>
<evidence type="ECO:0008006" key="2">
    <source>
        <dbReference type="Google" id="ProtNLM"/>
    </source>
</evidence>
<dbReference type="Pfam" id="PF09754">
    <property type="entry name" value="PAC2"/>
    <property type="match status" value="1"/>
</dbReference>
<dbReference type="Gene3D" id="3.40.50.10900">
    <property type="entry name" value="PAC-like subunit"/>
    <property type="match status" value="1"/>
</dbReference>
<dbReference type="EMBL" id="KF900684">
    <property type="protein sequence ID" value="AIF03608.1"/>
    <property type="molecule type" value="Genomic_DNA"/>
</dbReference>
<dbReference type="PANTHER" id="PTHR35610">
    <property type="entry name" value="3-ISOPROPYLMALATE DEHYDRATASE-RELATED"/>
    <property type="match status" value="1"/>
</dbReference>